<accession>A0A2P2NK08</accession>
<evidence type="ECO:0000313" key="1">
    <source>
        <dbReference type="EMBL" id="MBX42812.1"/>
    </source>
</evidence>
<protein>
    <submittedName>
        <fullName evidence="1">Uncharacterized protein</fullName>
    </submittedName>
</protein>
<organism evidence="1">
    <name type="scientific">Rhizophora mucronata</name>
    <name type="common">Asiatic mangrove</name>
    <dbReference type="NCBI Taxonomy" id="61149"/>
    <lineage>
        <taxon>Eukaryota</taxon>
        <taxon>Viridiplantae</taxon>
        <taxon>Streptophyta</taxon>
        <taxon>Embryophyta</taxon>
        <taxon>Tracheophyta</taxon>
        <taxon>Spermatophyta</taxon>
        <taxon>Magnoliopsida</taxon>
        <taxon>eudicotyledons</taxon>
        <taxon>Gunneridae</taxon>
        <taxon>Pentapetalae</taxon>
        <taxon>rosids</taxon>
        <taxon>fabids</taxon>
        <taxon>Malpighiales</taxon>
        <taxon>Rhizophoraceae</taxon>
        <taxon>Rhizophora</taxon>
    </lineage>
</organism>
<sequence length="52" mass="5641">MCTLEKRGNIYILALTGSGEYSVTDVRVSLTTVRHLAFLTPLVEAKSAFPIG</sequence>
<name>A0A2P2NK08_RHIMU</name>
<dbReference type="AlphaFoldDB" id="A0A2P2NK08"/>
<proteinExistence type="predicted"/>
<reference evidence="1" key="1">
    <citation type="submission" date="2018-02" db="EMBL/GenBank/DDBJ databases">
        <title>Rhizophora mucronata_Transcriptome.</title>
        <authorList>
            <person name="Meera S.P."/>
            <person name="Sreeshan A."/>
            <person name="Augustine A."/>
        </authorList>
    </citation>
    <scope>NUCLEOTIDE SEQUENCE</scope>
    <source>
        <tissue evidence="1">Leaf</tissue>
    </source>
</reference>
<dbReference type="EMBL" id="GGEC01062328">
    <property type="protein sequence ID" value="MBX42812.1"/>
    <property type="molecule type" value="Transcribed_RNA"/>
</dbReference>